<organism evidence="2 3">
    <name type="scientific">Corynebacterium canis</name>
    <dbReference type="NCBI Taxonomy" id="679663"/>
    <lineage>
        <taxon>Bacteria</taxon>
        <taxon>Bacillati</taxon>
        <taxon>Actinomycetota</taxon>
        <taxon>Actinomycetes</taxon>
        <taxon>Mycobacteriales</taxon>
        <taxon>Corynebacteriaceae</taxon>
        <taxon>Corynebacterium</taxon>
    </lineage>
</organism>
<proteinExistence type="predicted"/>
<name>A0A5C5U6Y4_9CORY</name>
<comment type="caution">
    <text evidence="2">The sequence shown here is derived from an EMBL/GenBank/DDBJ whole genome shotgun (WGS) entry which is preliminary data.</text>
</comment>
<keyword evidence="1" id="KW-0812">Transmembrane</keyword>
<evidence type="ECO:0000256" key="1">
    <source>
        <dbReference type="SAM" id="Phobius"/>
    </source>
</evidence>
<reference evidence="2 3" key="1">
    <citation type="submission" date="2019-08" db="EMBL/GenBank/DDBJ databases">
        <authorList>
            <person name="Lei W."/>
        </authorList>
    </citation>
    <scope>NUCLEOTIDE SEQUENCE [LARGE SCALE GENOMIC DNA]</scope>
    <source>
        <strain evidence="2 3">CCUG 58627</strain>
    </source>
</reference>
<protein>
    <submittedName>
        <fullName evidence="2">DUF2631 domain-containing protein</fullName>
    </submittedName>
</protein>
<dbReference type="EMBL" id="VOHM01000030">
    <property type="protein sequence ID" value="TWT21538.1"/>
    <property type="molecule type" value="Genomic_DNA"/>
</dbReference>
<dbReference type="AlphaFoldDB" id="A0A5C5U6Y4"/>
<keyword evidence="1" id="KW-0472">Membrane</keyword>
<feature type="transmembrane region" description="Helical" evidence="1">
    <location>
        <begin position="30"/>
        <end position="49"/>
    </location>
</feature>
<evidence type="ECO:0000313" key="2">
    <source>
        <dbReference type="EMBL" id="TWT21538.1"/>
    </source>
</evidence>
<accession>A0A5C5U6Y4</accession>
<dbReference type="Pfam" id="PF10939">
    <property type="entry name" value="DUF2631"/>
    <property type="match status" value="1"/>
</dbReference>
<gene>
    <name evidence="2" type="ORF">FRX94_11150</name>
</gene>
<sequence length="140" mass="15335">MAGNHTPVPEVHNGVSTLDEPSAAWGWHDIGRGPIQIAGWVSVLFLLAFNFGNHKGNVETAWLLVLAALISIGLLIQLFQPKLNQVRTVTARNKPAGHQEPDWAHLQHTLQGPYADLTDSQLRALNIEPSSVQNRKVIEG</sequence>
<dbReference type="InterPro" id="IPR024341">
    <property type="entry name" value="DUF2631"/>
</dbReference>
<evidence type="ECO:0000313" key="3">
    <source>
        <dbReference type="Proteomes" id="UP000320791"/>
    </source>
</evidence>
<keyword evidence="3" id="KW-1185">Reference proteome</keyword>
<keyword evidence="1" id="KW-1133">Transmembrane helix</keyword>
<dbReference type="Proteomes" id="UP000320791">
    <property type="component" value="Unassembled WGS sequence"/>
</dbReference>
<dbReference type="OrthoDB" id="3401220at2"/>
<dbReference type="RefSeq" id="WP_146325421.1">
    <property type="nucleotide sequence ID" value="NZ_BAABLR010000063.1"/>
</dbReference>
<feature type="transmembrane region" description="Helical" evidence="1">
    <location>
        <begin position="61"/>
        <end position="79"/>
    </location>
</feature>